<dbReference type="PANTHER" id="PTHR34856:SF2">
    <property type="entry name" value="PROTEIN NRFD"/>
    <property type="match status" value="1"/>
</dbReference>
<keyword evidence="5 7" id="KW-1133">Transmembrane helix</keyword>
<dbReference type="STRING" id="1817895.AUJ95_04455"/>
<evidence type="ECO:0000256" key="4">
    <source>
        <dbReference type="ARBA" id="ARBA00022692"/>
    </source>
</evidence>
<evidence type="ECO:0000313" key="8">
    <source>
        <dbReference type="EMBL" id="OIP40561.1"/>
    </source>
</evidence>
<feature type="transmembrane region" description="Helical" evidence="7">
    <location>
        <begin position="95"/>
        <end position="118"/>
    </location>
</feature>
<keyword evidence="6 7" id="KW-0472">Membrane</keyword>
<keyword evidence="3" id="KW-1003">Cell membrane</keyword>
<protein>
    <recommendedName>
        <fullName evidence="10">Polysulfide reductase</fullName>
    </recommendedName>
</protein>
<gene>
    <name evidence="8" type="ORF">AUJ95_04455</name>
</gene>
<dbReference type="GO" id="GO:0005886">
    <property type="term" value="C:plasma membrane"/>
    <property type="evidence" value="ECO:0007669"/>
    <property type="project" value="UniProtKB-SubCell"/>
</dbReference>
<feature type="transmembrane region" description="Helical" evidence="7">
    <location>
        <begin position="57"/>
        <end position="75"/>
    </location>
</feature>
<dbReference type="Gene3D" id="1.20.1630.10">
    <property type="entry name" value="Formate dehydrogenase/DMSO reductase domain"/>
    <property type="match status" value="1"/>
</dbReference>
<evidence type="ECO:0000313" key="9">
    <source>
        <dbReference type="Proteomes" id="UP000183085"/>
    </source>
</evidence>
<dbReference type="EMBL" id="MNYI01000116">
    <property type="protein sequence ID" value="OIP40561.1"/>
    <property type="molecule type" value="Genomic_DNA"/>
</dbReference>
<dbReference type="Pfam" id="PF03916">
    <property type="entry name" value="NrfD"/>
    <property type="match status" value="1"/>
</dbReference>
<name>A0A1J5DWU6_9BACT</name>
<evidence type="ECO:0008006" key="10">
    <source>
        <dbReference type="Google" id="ProtNLM"/>
    </source>
</evidence>
<evidence type="ECO:0000256" key="5">
    <source>
        <dbReference type="ARBA" id="ARBA00022989"/>
    </source>
</evidence>
<comment type="similarity">
    <text evidence="2">Belongs to the NrfD family.</text>
</comment>
<dbReference type="AlphaFoldDB" id="A0A1J5DWU6"/>
<dbReference type="PANTHER" id="PTHR34856">
    <property type="entry name" value="PROTEIN NRFD"/>
    <property type="match status" value="1"/>
</dbReference>
<keyword evidence="4 7" id="KW-0812">Transmembrane</keyword>
<sequence length="145" mass="16458">MHEIIGAGYCYPNELHHYWSILIVLYPYITGLIAGAFIISSFYHVFGMKELQPIARFSLISALGFTFCVGLPLLFHLGHPERALNMLFTPHLTSAMAGFGIIYASYGVLLCLEVWLIFRPEIVRYANQTKGVIKLFYSTCLRSYP</sequence>
<feature type="transmembrane region" description="Helical" evidence="7">
    <location>
        <begin position="18"/>
        <end position="45"/>
    </location>
</feature>
<comment type="subcellular location">
    <subcellularLocation>
        <location evidence="1">Cell membrane</location>
        <topology evidence="1">Multi-pass membrane protein</topology>
    </subcellularLocation>
</comment>
<evidence type="ECO:0000256" key="7">
    <source>
        <dbReference type="SAM" id="Phobius"/>
    </source>
</evidence>
<reference evidence="8 9" key="1">
    <citation type="journal article" date="2016" name="Environ. Microbiol.">
        <title>Genomic resolution of a cold subsurface aquifer community provides metabolic insights for novel microbes adapted to high CO concentrations.</title>
        <authorList>
            <person name="Probst A.J."/>
            <person name="Castelle C.J."/>
            <person name="Singh A."/>
            <person name="Brown C.T."/>
            <person name="Anantharaman K."/>
            <person name="Sharon I."/>
            <person name="Hug L.A."/>
            <person name="Burstein D."/>
            <person name="Emerson J.B."/>
            <person name="Thomas B.C."/>
            <person name="Banfield J.F."/>
        </authorList>
    </citation>
    <scope>NUCLEOTIDE SEQUENCE [LARGE SCALE GENOMIC DNA]</scope>
    <source>
        <strain evidence="8">CG2_30_40_21</strain>
    </source>
</reference>
<proteinExistence type="inferred from homology"/>
<dbReference type="InterPro" id="IPR052049">
    <property type="entry name" value="Electron_transfer_protein"/>
</dbReference>
<evidence type="ECO:0000256" key="1">
    <source>
        <dbReference type="ARBA" id="ARBA00004651"/>
    </source>
</evidence>
<accession>A0A1J5DWU6</accession>
<dbReference type="InterPro" id="IPR005614">
    <property type="entry name" value="NrfD-like"/>
</dbReference>
<organism evidence="8 9">
    <name type="scientific">Candidatus Desantisbacteria bacterium CG2_30_40_21</name>
    <dbReference type="NCBI Taxonomy" id="1817895"/>
    <lineage>
        <taxon>Bacteria</taxon>
        <taxon>Candidatus Desantisiibacteriota</taxon>
    </lineage>
</organism>
<evidence type="ECO:0000256" key="2">
    <source>
        <dbReference type="ARBA" id="ARBA00008929"/>
    </source>
</evidence>
<comment type="caution">
    <text evidence="8">The sequence shown here is derived from an EMBL/GenBank/DDBJ whole genome shotgun (WGS) entry which is preliminary data.</text>
</comment>
<evidence type="ECO:0000256" key="6">
    <source>
        <dbReference type="ARBA" id="ARBA00023136"/>
    </source>
</evidence>
<dbReference type="Proteomes" id="UP000183085">
    <property type="component" value="Unassembled WGS sequence"/>
</dbReference>
<evidence type="ECO:0000256" key="3">
    <source>
        <dbReference type="ARBA" id="ARBA00022475"/>
    </source>
</evidence>